<dbReference type="SUPFAM" id="SSF54593">
    <property type="entry name" value="Glyoxalase/Bleomycin resistance protein/Dihydroxybiphenyl dioxygenase"/>
    <property type="match status" value="1"/>
</dbReference>
<dbReference type="Pfam" id="PF00903">
    <property type="entry name" value="Glyoxalase"/>
    <property type="match status" value="1"/>
</dbReference>
<dbReference type="RefSeq" id="WP_308676584.1">
    <property type="nucleotide sequence ID" value="NZ_CACSAS010000001.1"/>
</dbReference>
<dbReference type="Gene3D" id="3.10.180.10">
    <property type="entry name" value="2,3-Dihydroxybiphenyl 1,2-Dioxygenase, domain 1"/>
    <property type="match status" value="1"/>
</dbReference>
<dbReference type="CDD" id="cd07262">
    <property type="entry name" value="VOC_like"/>
    <property type="match status" value="1"/>
</dbReference>
<gene>
    <name evidence="2" type="ORF">STARVERO_00698</name>
</gene>
<feature type="domain" description="VOC" evidence="1">
    <location>
        <begin position="4"/>
        <end position="129"/>
    </location>
</feature>
<protein>
    <recommendedName>
        <fullName evidence="1">VOC domain-containing protein</fullName>
    </recommendedName>
</protein>
<dbReference type="Proteomes" id="UP000433050">
    <property type="component" value="Unassembled WGS sequence"/>
</dbReference>
<dbReference type="InterPro" id="IPR004360">
    <property type="entry name" value="Glyas_Fos-R_dOase_dom"/>
</dbReference>
<organism evidence="2 3">
    <name type="scientific">Starkeya nomas</name>
    <dbReference type="NCBI Taxonomy" id="2666134"/>
    <lineage>
        <taxon>Bacteria</taxon>
        <taxon>Pseudomonadati</taxon>
        <taxon>Pseudomonadota</taxon>
        <taxon>Alphaproteobacteria</taxon>
        <taxon>Hyphomicrobiales</taxon>
        <taxon>Xanthobacteraceae</taxon>
        <taxon>Starkeya</taxon>
    </lineage>
</organism>
<dbReference type="PANTHER" id="PTHR35006">
    <property type="entry name" value="GLYOXALASE FAMILY PROTEIN (AFU_ORTHOLOGUE AFUA_5G14830)"/>
    <property type="match status" value="1"/>
</dbReference>
<evidence type="ECO:0000313" key="3">
    <source>
        <dbReference type="Proteomes" id="UP000433050"/>
    </source>
</evidence>
<accession>A0A5S9NDN0</accession>
<proteinExistence type="predicted"/>
<dbReference type="InterPro" id="IPR037523">
    <property type="entry name" value="VOC_core"/>
</dbReference>
<dbReference type="PROSITE" id="PS51819">
    <property type="entry name" value="VOC"/>
    <property type="match status" value="1"/>
</dbReference>
<dbReference type="PANTHER" id="PTHR35006:SF2">
    <property type="entry name" value="GLYOXALASE FAMILY PROTEIN (AFU_ORTHOLOGUE AFUA_5G14830)"/>
    <property type="match status" value="1"/>
</dbReference>
<dbReference type="InterPro" id="IPR029068">
    <property type="entry name" value="Glyas_Bleomycin-R_OHBP_Dase"/>
</dbReference>
<keyword evidence="3" id="KW-1185">Reference proteome</keyword>
<evidence type="ECO:0000313" key="2">
    <source>
        <dbReference type="EMBL" id="CAA0088443.1"/>
    </source>
</evidence>
<sequence>MPSLILYVTLGVSDFDRSLAFYDPVMASLGQSRSDDATPGWAGYGPDYDGGVSLWLCHPFDGNAPQPGNGPMVAMRAASAGQVDAFHAAALAHGGSSEGAPGLRPHYTPHFYAAYVRDPDGNKLAAVFHRYGLPE</sequence>
<dbReference type="EMBL" id="CACSAS010000001">
    <property type="protein sequence ID" value="CAA0088443.1"/>
    <property type="molecule type" value="Genomic_DNA"/>
</dbReference>
<name>A0A5S9NDN0_9HYPH</name>
<dbReference type="AlphaFoldDB" id="A0A5S9NDN0"/>
<evidence type="ECO:0000259" key="1">
    <source>
        <dbReference type="PROSITE" id="PS51819"/>
    </source>
</evidence>
<reference evidence="2 3" key="1">
    <citation type="submission" date="2019-12" db="EMBL/GenBank/DDBJ databases">
        <authorList>
            <person name="Reyes-Prieto M."/>
        </authorList>
    </citation>
    <scope>NUCLEOTIDE SEQUENCE [LARGE SCALE GENOMIC DNA]</scope>
    <source>
        <strain evidence="2">HF14-78462</strain>
    </source>
</reference>